<dbReference type="Pfam" id="PF02911">
    <property type="entry name" value="Formyl_trans_C"/>
    <property type="match status" value="1"/>
</dbReference>
<dbReference type="KEGG" id="cpy:Cphy_3177"/>
<dbReference type="InterPro" id="IPR037022">
    <property type="entry name" value="Formyl_trans_C_sf"/>
</dbReference>
<dbReference type="PANTHER" id="PTHR11138:SF5">
    <property type="entry name" value="METHIONYL-TRNA FORMYLTRANSFERASE, MITOCHONDRIAL"/>
    <property type="match status" value="1"/>
</dbReference>
<dbReference type="InterPro" id="IPR011034">
    <property type="entry name" value="Formyl_transferase-like_C_sf"/>
</dbReference>
<dbReference type="HOGENOM" id="CLU_033347_1_1_9"/>
<dbReference type="Gene3D" id="3.10.25.10">
    <property type="entry name" value="Formyl transferase, C-terminal domain"/>
    <property type="match status" value="1"/>
</dbReference>
<keyword evidence="12" id="KW-1185">Reference proteome</keyword>
<protein>
    <recommendedName>
        <fullName evidence="4 8">Methionyl-tRNA formyltransferase</fullName>
        <ecNumber evidence="3 8">2.1.2.9</ecNumber>
    </recommendedName>
</protein>
<feature type="binding site" evidence="8">
    <location>
        <begin position="109"/>
        <end position="112"/>
    </location>
    <ligand>
        <name>(6S)-5,6,7,8-tetrahydrofolate</name>
        <dbReference type="ChEBI" id="CHEBI:57453"/>
    </ligand>
</feature>
<dbReference type="GO" id="GO:0004479">
    <property type="term" value="F:methionyl-tRNA formyltransferase activity"/>
    <property type="evidence" value="ECO:0007669"/>
    <property type="project" value="UniProtKB-UniRule"/>
</dbReference>
<dbReference type="GO" id="GO:0005829">
    <property type="term" value="C:cytosol"/>
    <property type="evidence" value="ECO:0007669"/>
    <property type="project" value="TreeGrafter"/>
</dbReference>
<name>A9KRN8_LACP7</name>
<dbReference type="HAMAP" id="MF_00182">
    <property type="entry name" value="Formyl_trans"/>
    <property type="match status" value="1"/>
</dbReference>
<feature type="domain" description="Formyl transferase C-terminal" evidence="10">
    <location>
        <begin position="203"/>
        <end position="304"/>
    </location>
</feature>
<dbReference type="eggNOG" id="COG0223">
    <property type="taxonomic scope" value="Bacteria"/>
</dbReference>
<evidence type="ECO:0000259" key="9">
    <source>
        <dbReference type="Pfam" id="PF00551"/>
    </source>
</evidence>
<sequence length="315" mass="35149">MKILFMGTPEFARVSLEYLIKNKCEVIGIVTQPDKPVGRKMTLTPPPVKEYALSENIPVYQPQTLKSAEFFDLIKEIAPDIIIVAAYGKLIPKYILDFPQYGCVDVHGSLLPKYRGASPINAAIMNGEKVTGITIMYMDEGIDTGDMILKESTGIGKHETFGELHDRLAEIGGKLLIEAINQIQNGTVKREKQPESDTFYAKKIDDDMCEIDWNIPAKVIYDKIRGLSPSPAAFTWLNGKKLKILKAIYSDYKDVSAIKDKKSGEVIDIRNNIEVFAIGYTIIILELQLEGGKIMSAKDFVNGRKIEKGMILGEK</sequence>
<dbReference type="InterPro" id="IPR041711">
    <property type="entry name" value="Met-tRNA-FMT_N"/>
</dbReference>
<evidence type="ECO:0000256" key="1">
    <source>
        <dbReference type="ARBA" id="ARBA00002606"/>
    </source>
</evidence>
<evidence type="ECO:0000313" key="11">
    <source>
        <dbReference type="EMBL" id="ABX43532.1"/>
    </source>
</evidence>
<dbReference type="InterPro" id="IPR005794">
    <property type="entry name" value="Fmt"/>
</dbReference>
<evidence type="ECO:0000256" key="8">
    <source>
        <dbReference type="HAMAP-Rule" id="MF_00182"/>
    </source>
</evidence>
<feature type="domain" description="Formyl transferase N-terminal" evidence="9">
    <location>
        <begin position="1"/>
        <end position="180"/>
    </location>
</feature>
<dbReference type="Gene3D" id="3.40.50.170">
    <property type="entry name" value="Formyl transferase, N-terminal domain"/>
    <property type="match status" value="1"/>
</dbReference>
<dbReference type="Proteomes" id="UP000000370">
    <property type="component" value="Chromosome"/>
</dbReference>
<dbReference type="STRING" id="357809.Cphy_3177"/>
<dbReference type="PROSITE" id="PS00373">
    <property type="entry name" value="GART"/>
    <property type="match status" value="1"/>
</dbReference>
<evidence type="ECO:0000256" key="5">
    <source>
        <dbReference type="ARBA" id="ARBA00022679"/>
    </source>
</evidence>
<dbReference type="InterPro" id="IPR001555">
    <property type="entry name" value="GART_AS"/>
</dbReference>
<evidence type="ECO:0000259" key="10">
    <source>
        <dbReference type="Pfam" id="PF02911"/>
    </source>
</evidence>
<dbReference type="InterPro" id="IPR002376">
    <property type="entry name" value="Formyl_transf_N"/>
</dbReference>
<dbReference type="EMBL" id="CP000885">
    <property type="protein sequence ID" value="ABX43532.1"/>
    <property type="molecule type" value="Genomic_DNA"/>
</dbReference>
<dbReference type="InterPro" id="IPR036477">
    <property type="entry name" value="Formyl_transf_N_sf"/>
</dbReference>
<dbReference type="SUPFAM" id="SSF53328">
    <property type="entry name" value="Formyltransferase"/>
    <property type="match status" value="1"/>
</dbReference>
<proteinExistence type="inferred from homology"/>
<evidence type="ECO:0000256" key="2">
    <source>
        <dbReference type="ARBA" id="ARBA00010699"/>
    </source>
</evidence>
<comment type="function">
    <text evidence="1 8">Attaches a formyl group to the free amino group of methionyl-tRNA(fMet). The formyl group appears to play a dual role in the initiator identity of N-formylmethionyl-tRNA by promoting its recognition by IF2 and preventing the misappropriation of this tRNA by the elongation apparatus.</text>
</comment>
<comment type="catalytic activity">
    <reaction evidence="7 8">
        <text>L-methionyl-tRNA(fMet) + (6R)-10-formyltetrahydrofolate = N-formyl-L-methionyl-tRNA(fMet) + (6S)-5,6,7,8-tetrahydrofolate + H(+)</text>
        <dbReference type="Rhea" id="RHEA:24380"/>
        <dbReference type="Rhea" id="RHEA-COMP:9952"/>
        <dbReference type="Rhea" id="RHEA-COMP:9953"/>
        <dbReference type="ChEBI" id="CHEBI:15378"/>
        <dbReference type="ChEBI" id="CHEBI:57453"/>
        <dbReference type="ChEBI" id="CHEBI:78530"/>
        <dbReference type="ChEBI" id="CHEBI:78844"/>
        <dbReference type="ChEBI" id="CHEBI:195366"/>
        <dbReference type="EC" id="2.1.2.9"/>
    </reaction>
</comment>
<dbReference type="SUPFAM" id="SSF50486">
    <property type="entry name" value="FMT C-terminal domain-like"/>
    <property type="match status" value="1"/>
</dbReference>
<dbReference type="AlphaFoldDB" id="A9KRN8"/>
<dbReference type="CDD" id="cd08646">
    <property type="entry name" value="FMT_core_Met-tRNA-FMT_N"/>
    <property type="match status" value="1"/>
</dbReference>
<dbReference type="EC" id="2.1.2.9" evidence="3 8"/>
<organism evidence="11 12">
    <name type="scientific">Lachnoclostridium phytofermentans (strain ATCC 700394 / DSM 18823 / ISDg)</name>
    <name type="common">Clostridium phytofermentans</name>
    <dbReference type="NCBI Taxonomy" id="357809"/>
    <lineage>
        <taxon>Bacteria</taxon>
        <taxon>Bacillati</taxon>
        <taxon>Bacillota</taxon>
        <taxon>Clostridia</taxon>
        <taxon>Lachnospirales</taxon>
        <taxon>Lachnospiraceae</taxon>
    </lineage>
</organism>
<dbReference type="NCBIfam" id="TIGR00460">
    <property type="entry name" value="fmt"/>
    <property type="match status" value="1"/>
</dbReference>
<evidence type="ECO:0000256" key="7">
    <source>
        <dbReference type="ARBA" id="ARBA00048558"/>
    </source>
</evidence>
<reference evidence="12" key="1">
    <citation type="submission" date="2007-11" db="EMBL/GenBank/DDBJ databases">
        <title>Complete genome sequence of Clostridium phytofermentans ISDg.</title>
        <authorList>
            <person name="Leschine S.B."/>
            <person name="Warnick T.A."/>
            <person name="Blanchard J.L."/>
            <person name="Schnell D.J."/>
            <person name="Petit E.L."/>
            <person name="LaTouf W.G."/>
            <person name="Copeland A."/>
            <person name="Lucas S."/>
            <person name="Lapidus A."/>
            <person name="Barry K."/>
            <person name="Glavina del Rio T."/>
            <person name="Dalin E."/>
            <person name="Tice H."/>
            <person name="Pitluck S."/>
            <person name="Kiss H."/>
            <person name="Brettin T."/>
            <person name="Bruce D."/>
            <person name="Detter J.C."/>
            <person name="Han C."/>
            <person name="Kuske C."/>
            <person name="Schmutz J."/>
            <person name="Larimer F."/>
            <person name="Land M."/>
            <person name="Hauser L."/>
            <person name="Kyrpides N."/>
            <person name="Kim E.A."/>
            <person name="Richardson P."/>
        </authorList>
    </citation>
    <scope>NUCLEOTIDE SEQUENCE [LARGE SCALE GENOMIC DNA]</scope>
    <source>
        <strain evidence="12">ATCC 700394 / DSM 18823 / ISDg</strain>
    </source>
</reference>
<dbReference type="PANTHER" id="PTHR11138">
    <property type="entry name" value="METHIONYL-TRNA FORMYLTRANSFERASE"/>
    <property type="match status" value="1"/>
</dbReference>
<gene>
    <name evidence="8" type="primary">fmt</name>
    <name evidence="11" type="ordered locus">Cphy_3177</name>
</gene>
<evidence type="ECO:0000256" key="6">
    <source>
        <dbReference type="ARBA" id="ARBA00022917"/>
    </source>
</evidence>
<evidence type="ECO:0000313" key="12">
    <source>
        <dbReference type="Proteomes" id="UP000000370"/>
    </source>
</evidence>
<dbReference type="OrthoDB" id="9802815at2"/>
<dbReference type="RefSeq" id="WP_012201182.1">
    <property type="nucleotide sequence ID" value="NC_010001.1"/>
</dbReference>
<evidence type="ECO:0000256" key="4">
    <source>
        <dbReference type="ARBA" id="ARBA00016014"/>
    </source>
</evidence>
<comment type="similarity">
    <text evidence="2 8">Belongs to the Fmt family.</text>
</comment>
<evidence type="ECO:0000256" key="3">
    <source>
        <dbReference type="ARBA" id="ARBA00012261"/>
    </source>
</evidence>
<keyword evidence="5 8" id="KW-0808">Transferase</keyword>
<dbReference type="CDD" id="cd08704">
    <property type="entry name" value="Met_tRNA_FMT_C"/>
    <property type="match status" value="1"/>
</dbReference>
<accession>A9KRN8</accession>
<dbReference type="Pfam" id="PF00551">
    <property type="entry name" value="Formyl_trans_N"/>
    <property type="match status" value="1"/>
</dbReference>
<keyword evidence="6 8" id="KW-0648">Protein biosynthesis</keyword>
<dbReference type="InterPro" id="IPR044135">
    <property type="entry name" value="Met-tRNA-FMT_C"/>
</dbReference>
<dbReference type="InterPro" id="IPR005793">
    <property type="entry name" value="Formyl_trans_C"/>
</dbReference>